<evidence type="ECO:0000259" key="3">
    <source>
        <dbReference type="SMART" id="SM00460"/>
    </source>
</evidence>
<dbReference type="Gene3D" id="3.10.620.30">
    <property type="match status" value="1"/>
</dbReference>
<dbReference type="EMBL" id="QWGR01000002">
    <property type="protein sequence ID" value="RIJ50139.1"/>
    <property type="molecule type" value="Genomic_DNA"/>
</dbReference>
<keyword evidence="5" id="KW-1185">Reference proteome</keyword>
<dbReference type="Pfam" id="PF12969">
    <property type="entry name" value="DUF3857"/>
    <property type="match status" value="1"/>
</dbReference>
<dbReference type="SMART" id="SM00460">
    <property type="entry name" value="TGc"/>
    <property type="match status" value="1"/>
</dbReference>
<dbReference type="SUPFAM" id="SSF54001">
    <property type="entry name" value="Cysteine proteinases"/>
    <property type="match status" value="1"/>
</dbReference>
<dbReference type="Proteomes" id="UP000265926">
    <property type="component" value="Unassembled WGS sequence"/>
</dbReference>
<dbReference type="OrthoDB" id="8595007at2"/>
<dbReference type="InterPro" id="IPR038765">
    <property type="entry name" value="Papain-like_cys_pep_sf"/>
</dbReference>
<organism evidence="4 5">
    <name type="scientific">Maribellus luteus</name>
    <dbReference type="NCBI Taxonomy" id="2305463"/>
    <lineage>
        <taxon>Bacteria</taxon>
        <taxon>Pseudomonadati</taxon>
        <taxon>Bacteroidota</taxon>
        <taxon>Bacteroidia</taxon>
        <taxon>Marinilabiliales</taxon>
        <taxon>Prolixibacteraceae</taxon>
        <taxon>Maribellus</taxon>
    </lineage>
</organism>
<dbReference type="Gene3D" id="2.60.40.3140">
    <property type="match status" value="1"/>
</dbReference>
<feature type="chain" id="PRO_5017341060" evidence="2">
    <location>
        <begin position="19"/>
        <end position="844"/>
    </location>
</feature>
<feature type="signal peptide" evidence="2">
    <location>
        <begin position="1"/>
        <end position="18"/>
    </location>
</feature>
<dbReference type="AlphaFoldDB" id="A0A399T4W1"/>
<feature type="transmembrane region" description="Helical" evidence="1">
    <location>
        <begin position="759"/>
        <end position="780"/>
    </location>
</feature>
<evidence type="ECO:0000313" key="4">
    <source>
        <dbReference type="EMBL" id="RIJ50139.1"/>
    </source>
</evidence>
<feature type="domain" description="Transglutaminase-like" evidence="3">
    <location>
        <begin position="316"/>
        <end position="385"/>
    </location>
</feature>
<keyword evidence="1" id="KW-0812">Transmembrane</keyword>
<dbReference type="InterPro" id="IPR002931">
    <property type="entry name" value="Transglutaminase-like"/>
</dbReference>
<dbReference type="Pfam" id="PF01841">
    <property type="entry name" value="Transglut_core"/>
    <property type="match status" value="1"/>
</dbReference>
<comment type="caution">
    <text evidence="4">The sequence shown here is derived from an EMBL/GenBank/DDBJ whole genome shotgun (WGS) entry which is preliminary data.</text>
</comment>
<keyword evidence="1" id="KW-1133">Transmembrane helix</keyword>
<keyword evidence="2" id="KW-0732">Signal</keyword>
<sequence>MRLTYFILIVFASNFVFAQKNVSKSPRPSWVNEITYSNEAVYDENSGYQYLLVDFQDNFIEKASFKHFVIKLSNSNGIQSNSDITVAFDPAYQKLLFHEIRIIRDGQNIDKLNPENIQVIQRESSMERALYDGSLTAIINLTDVREQDIVEYSYTTIGFNPIYKGHVSNTFYHQFAIPVNHIYNRLITKKEEYLEYKLYNETKVPLIKENHENKEYIWDLDGLDFKLFDDYVPSWIEIHKRVSFTTLKNWNEVGNWALPLYHVNMDTVKKIADSITKSKDKDQAAVDIIRFVQDKIRYLGFEDGINAFKPNQPEKVFRQRYGDCKDKSLLLASLLRSVGFDAHPILVNTYLRHETINELPSINAFNHCIVSFKIDDKNYFVDPTISDQRGGLKNIPIPDYGYGLLIKAGEQALTPITQKSKPLIKINEVIKLDSINGNAAFSVTSNYTESKADGIRSYFNSNARDVIKKEYTDFYRNLYPRIEQAKDIQLLDSDTSTIDELTVKEEYFVKNIWENSATDNRIYCEIYPLVLETYIDYFKSANRETPYYLGEPFTYTQTSQVIMPEDWDNDDYEITIKGPGFKYDNEIFCTGRKIKIVHKFDLLKSSIPGDSIETFLSKIDEVKTEMHYYITYNPDRAGFKVSWISVLLAIISTLTTTGFAIYLYKNFNPAPKVPDTNQAIGGWMVLPLIGLCLTPFVISGQLFSQDFFNHNTWIGVYNKEAAVPISFLFILGGEIIFNFFLLVFAVFLIIIFFQRRTSLPIFISIFYAVMLIGSIADFAATKLILSSFLTEEDITESVKAISKAFVAAVIWIPYFQVSERVKDTFCKTRVKKPTMNEKQEILHT</sequence>
<gene>
    <name evidence="4" type="ORF">D1614_05175</name>
</gene>
<feature type="transmembrane region" description="Helical" evidence="1">
    <location>
        <begin position="723"/>
        <end position="752"/>
    </location>
</feature>
<feature type="transmembrane region" description="Helical" evidence="1">
    <location>
        <begin position="643"/>
        <end position="664"/>
    </location>
</feature>
<evidence type="ECO:0000313" key="5">
    <source>
        <dbReference type="Proteomes" id="UP000265926"/>
    </source>
</evidence>
<dbReference type="InterPro" id="IPR019690">
    <property type="entry name" value="DUF2569"/>
</dbReference>
<reference evidence="4 5" key="1">
    <citation type="submission" date="2018-08" db="EMBL/GenBank/DDBJ databases">
        <title>Pallidiluteibacterium maritimus gen. nov., sp. nov., isolated from coastal sediment.</title>
        <authorList>
            <person name="Zhou L.Y."/>
        </authorList>
    </citation>
    <scope>NUCLEOTIDE SEQUENCE [LARGE SCALE GENOMIC DNA]</scope>
    <source>
        <strain evidence="4 5">XSD2</strain>
    </source>
</reference>
<dbReference type="InterPro" id="IPR024618">
    <property type="entry name" value="DUF3857"/>
</dbReference>
<evidence type="ECO:0000256" key="2">
    <source>
        <dbReference type="SAM" id="SignalP"/>
    </source>
</evidence>
<name>A0A399T4W1_9BACT</name>
<evidence type="ECO:0000256" key="1">
    <source>
        <dbReference type="SAM" id="Phobius"/>
    </source>
</evidence>
<dbReference type="RefSeq" id="WP_119436826.1">
    <property type="nucleotide sequence ID" value="NZ_QWGR01000002.1"/>
</dbReference>
<accession>A0A399T4W1</accession>
<dbReference type="Pfam" id="PF10754">
    <property type="entry name" value="DUF2569"/>
    <property type="match status" value="1"/>
</dbReference>
<keyword evidence="1" id="KW-0472">Membrane</keyword>
<feature type="transmembrane region" description="Helical" evidence="1">
    <location>
        <begin position="685"/>
        <end position="703"/>
    </location>
</feature>
<proteinExistence type="predicted"/>
<protein>
    <submittedName>
        <fullName evidence="4">DUF3857 domain-containing protein</fullName>
    </submittedName>
</protein>